<dbReference type="InterPro" id="IPR021149">
    <property type="entry name" value="OligosaccharylTrfase_OST3/OST6"/>
</dbReference>
<evidence type="ECO:0000256" key="5">
    <source>
        <dbReference type="ARBA" id="ARBA00022729"/>
    </source>
</evidence>
<dbReference type="Pfam" id="PF04756">
    <property type="entry name" value="OST3_OST6"/>
    <property type="match status" value="1"/>
</dbReference>
<gene>
    <name evidence="10" type="primary">OST3</name>
    <name evidence="10" type="ORF">BN14_00168</name>
</gene>
<keyword evidence="5" id="KW-0732">Signal</keyword>
<evidence type="ECO:0000313" key="10">
    <source>
        <dbReference type="EMBL" id="CCO26151.1"/>
    </source>
</evidence>
<feature type="transmembrane region" description="Helical" evidence="9">
    <location>
        <begin position="30"/>
        <end position="50"/>
    </location>
</feature>
<dbReference type="GO" id="GO:0008250">
    <property type="term" value="C:oligosaccharyltransferase complex"/>
    <property type="evidence" value="ECO:0007669"/>
    <property type="project" value="TreeGrafter"/>
</dbReference>
<evidence type="ECO:0000313" key="11">
    <source>
        <dbReference type="Proteomes" id="UP000012065"/>
    </source>
</evidence>
<protein>
    <submittedName>
        <fullName evidence="10">Uncharacterized protein</fullName>
    </submittedName>
</protein>
<keyword evidence="4 9" id="KW-0812">Transmembrane</keyword>
<dbReference type="Proteomes" id="UP000012065">
    <property type="component" value="Unassembled WGS sequence"/>
</dbReference>
<dbReference type="PANTHER" id="PTHR12692">
    <property type="entry name" value="DOLICHYL-DIPHOSPHOOLIGOSACCHARIDE--PROTEIN GLYCOSYLTRANSFERASE-RELATED"/>
    <property type="match status" value="1"/>
</dbReference>
<evidence type="ECO:0000256" key="8">
    <source>
        <dbReference type="ARBA" id="ARBA00023136"/>
    </source>
</evidence>
<accession>M5BI98</accession>
<evidence type="ECO:0000256" key="9">
    <source>
        <dbReference type="SAM" id="Phobius"/>
    </source>
</evidence>
<comment type="subcellular location">
    <subcellularLocation>
        <location evidence="2">Endoplasmic reticulum membrane</location>
        <topology evidence="2">Multi-pass membrane protein</topology>
    </subcellularLocation>
</comment>
<comment type="similarity">
    <text evidence="3">Belongs to the OST3/OST6 family.</text>
</comment>
<evidence type="ECO:0000256" key="1">
    <source>
        <dbReference type="ARBA" id="ARBA00002791"/>
    </source>
</evidence>
<name>M5BI98_THACB</name>
<evidence type="ECO:0000256" key="7">
    <source>
        <dbReference type="ARBA" id="ARBA00022989"/>
    </source>
</evidence>
<dbReference type="HOGENOM" id="CLU_1826613_0_0_1"/>
<keyword evidence="6" id="KW-0256">Endoplasmic reticulum</keyword>
<dbReference type="GO" id="GO:0018279">
    <property type="term" value="P:protein N-linked glycosylation via asparagine"/>
    <property type="evidence" value="ECO:0007669"/>
    <property type="project" value="TreeGrafter"/>
</dbReference>
<dbReference type="AlphaFoldDB" id="M5BI98"/>
<evidence type="ECO:0000256" key="6">
    <source>
        <dbReference type="ARBA" id="ARBA00022824"/>
    </source>
</evidence>
<evidence type="ECO:0000256" key="3">
    <source>
        <dbReference type="ARBA" id="ARBA00009561"/>
    </source>
</evidence>
<evidence type="ECO:0000256" key="2">
    <source>
        <dbReference type="ARBA" id="ARBA00004477"/>
    </source>
</evidence>
<keyword evidence="7 9" id="KW-1133">Transmembrane helix</keyword>
<feature type="transmembrane region" description="Helical" evidence="9">
    <location>
        <begin position="76"/>
        <end position="97"/>
    </location>
</feature>
<reference evidence="10 11" key="1">
    <citation type="journal article" date="2013" name="J. Biotechnol.">
        <title>Establishment and interpretation of the genome sequence of the phytopathogenic fungus Rhizoctonia solani AG1-IB isolate 7/3/14.</title>
        <authorList>
            <person name="Wibberg D.W."/>
            <person name="Jelonek L.J."/>
            <person name="Rupp O.R."/>
            <person name="Hennig M.H."/>
            <person name="Eikmeyer F.E."/>
            <person name="Goesmann A.G."/>
            <person name="Hartmann A.H."/>
            <person name="Borriss R.B."/>
            <person name="Grosch R.G."/>
            <person name="Puehler A.P."/>
            <person name="Schlueter A.S."/>
        </authorList>
    </citation>
    <scope>NUCLEOTIDE SEQUENCE [LARGE SCALE GENOMIC DNA]</scope>
    <source>
        <strain evidence="11">AG1-IB / isolate 7/3/14</strain>
    </source>
</reference>
<organism evidence="10 11">
    <name type="scientific">Thanatephorus cucumeris (strain AG1-IB / isolate 7/3/14)</name>
    <name type="common">Lettuce bottom rot fungus</name>
    <name type="synonym">Rhizoctonia solani</name>
    <dbReference type="NCBI Taxonomy" id="1108050"/>
    <lineage>
        <taxon>Eukaryota</taxon>
        <taxon>Fungi</taxon>
        <taxon>Dikarya</taxon>
        <taxon>Basidiomycota</taxon>
        <taxon>Agaricomycotina</taxon>
        <taxon>Agaricomycetes</taxon>
        <taxon>Cantharellales</taxon>
        <taxon>Ceratobasidiaceae</taxon>
        <taxon>Rhizoctonia</taxon>
        <taxon>Rhizoctonia solani AG-1</taxon>
    </lineage>
</organism>
<keyword evidence="8 9" id="KW-0472">Membrane</keyword>
<dbReference type="EMBL" id="CAOJ01000198">
    <property type="protein sequence ID" value="CCO26151.1"/>
    <property type="molecule type" value="Genomic_DNA"/>
</dbReference>
<comment type="caution">
    <text evidence="10">The sequence shown here is derived from an EMBL/GenBank/DDBJ whole genome shotgun (WGS) entry which is preliminary data.</text>
</comment>
<evidence type="ECO:0000256" key="4">
    <source>
        <dbReference type="ARBA" id="ARBA00022692"/>
    </source>
</evidence>
<proteinExistence type="inferred from homology"/>
<sequence>MINVASVIVIGGLAARFAYKYFGPIIFSRWTWALAVVLTMLTFISGHMFVKIRGMPSTMRGQWIAGGYQNQYEAEVTVIGGIYGALAFAQLMLILGVPHAKNAGSQRMSIYIFSFLMIIVFSMLVSLFRIKNPSYPFRMLF</sequence>
<feature type="transmembrane region" description="Helical" evidence="9">
    <location>
        <begin position="109"/>
        <end position="130"/>
    </location>
</feature>
<comment type="function">
    <text evidence="1">Subunit of the oligosaccharyl transferase (OST) complex that catalyzes the initial transfer of a defined glycan (Glc(3)Man(9)GlcNAc(2) in eukaryotes) from the lipid carrier dolichol-pyrophosphate to an asparagine residue within an Asn-X-Ser/Thr consensus motif in nascent polypeptide chains, the first step in protein N-glycosylation. N-glycosylation occurs cotranslationally and the complex associates with the Sec61 complex at the channel-forming translocon complex that mediates protein translocation across the endoplasmic reticulum (ER). All subunits are required for a maximal enzyme activity.</text>
</comment>
<dbReference type="PANTHER" id="PTHR12692:SF0">
    <property type="entry name" value="GH11935P"/>
    <property type="match status" value="1"/>
</dbReference>